<feature type="non-terminal residue" evidence="5">
    <location>
        <position position="1"/>
    </location>
</feature>
<feature type="domain" description="C2" evidence="4">
    <location>
        <begin position="118"/>
        <end position="230"/>
    </location>
</feature>
<dbReference type="SUPFAM" id="SSF49562">
    <property type="entry name" value="C2 domain (Calcium/lipid-binding domain, CaLB)"/>
    <property type="match status" value="1"/>
</dbReference>
<dbReference type="PRINTS" id="PR00360">
    <property type="entry name" value="C2DOMAIN"/>
</dbReference>
<dbReference type="EMBL" id="JACVVK020000297">
    <property type="protein sequence ID" value="KAK7479692.1"/>
    <property type="molecule type" value="Genomic_DNA"/>
</dbReference>
<gene>
    <name evidence="5" type="ORF">BaRGS_00029068</name>
</gene>
<feature type="region of interest" description="Disordered" evidence="3">
    <location>
        <begin position="1"/>
        <end position="71"/>
    </location>
</feature>
<sequence length="230" mass="25833">DLPSMERRHSYEYALGIHSDDEDNQSDTGVSRSAEVSPGMPLETVPTPRTSGFASDHETEPDSEDDKSYVSVQTSDSQVFVVTDAHGKRRGRLVTSRGPVWHQPCGGVTAGGPWVYLMKEEALLRQRRNALMEHPFFLLDIQLHDGKDLVVRDSCGTSDPYVKFKIGGKQLYKSRTVYKNLNPKWDETFTLAIEDINKPINVKVYDYDRGLHDDPMGSAELDCSQLEIGK</sequence>
<evidence type="ECO:0000259" key="4">
    <source>
        <dbReference type="PROSITE" id="PS50004"/>
    </source>
</evidence>
<dbReference type="PANTHER" id="PTHR45911">
    <property type="entry name" value="C2 DOMAIN-CONTAINING PROTEIN"/>
    <property type="match status" value="1"/>
</dbReference>
<dbReference type="GO" id="GO:0046872">
    <property type="term" value="F:metal ion binding"/>
    <property type="evidence" value="ECO:0007669"/>
    <property type="project" value="UniProtKB-KW"/>
</dbReference>
<name>A0ABD0JX64_9CAEN</name>
<feature type="compositionally biased region" description="Basic and acidic residues" evidence="3">
    <location>
        <begin position="1"/>
        <end position="11"/>
    </location>
</feature>
<dbReference type="InterPro" id="IPR000008">
    <property type="entry name" value="C2_dom"/>
</dbReference>
<dbReference type="InterPro" id="IPR035892">
    <property type="entry name" value="C2_domain_sf"/>
</dbReference>
<evidence type="ECO:0000256" key="1">
    <source>
        <dbReference type="ARBA" id="ARBA00022723"/>
    </source>
</evidence>
<dbReference type="PANTHER" id="PTHR45911:SF4">
    <property type="entry name" value="MULTIPLE C2 AND TRANSMEMBRANE DOMAIN-CONTAINING PROTEIN"/>
    <property type="match status" value="1"/>
</dbReference>
<evidence type="ECO:0000256" key="2">
    <source>
        <dbReference type="ARBA" id="ARBA00022837"/>
    </source>
</evidence>
<comment type="caution">
    <text evidence="5">The sequence shown here is derived from an EMBL/GenBank/DDBJ whole genome shotgun (WGS) entry which is preliminary data.</text>
</comment>
<keyword evidence="2" id="KW-0106">Calcium</keyword>
<accession>A0ABD0JX64</accession>
<evidence type="ECO:0000313" key="6">
    <source>
        <dbReference type="Proteomes" id="UP001519460"/>
    </source>
</evidence>
<protein>
    <recommendedName>
        <fullName evidence="4">C2 domain-containing protein</fullName>
    </recommendedName>
</protein>
<keyword evidence="6" id="KW-1185">Reference proteome</keyword>
<dbReference type="Gene3D" id="2.60.40.150">
    <property type="entry name" value="C2 domain"/>
    <property type="match status" value="1"/>
</dbReference>
<dbReference type="PROSITE" id="PS50004">
    <property type="entry name" value="C2"/>
    <property type="match status" value="1"/>
</dbReference>
<proteinExistence type="predicted"/>
<keyword evidence="1" id="KW-0479">Metal-binding</keyword>
<reference evidence="5 6" key="1">
    <citation type="journal article" date="2023" name="Sci. Data">
        <title>Genome assembly of the Korean intertidal mud-creeper Batillaria attramentaria.</title>
        <authorList>
            <person name="Patra A.K."/>
            <person name="Ho P.T."/>
            <person name="Jun S."/>
            <person name="Lee S.J."/>
            <person name="Kim Y."/>
            <person name="Won Y.J."/>
        </authorList>
    </citation>
    <scope>NUCLEOTIDE SEQUENCE [LARGE SCALE GENOMIC DNA]</scope>
    <source>
        <strain evidence="5">Wonlab-2016</strain>
    </source>
</reference>
<evidence type="ECO:0000313" key="5">
    <source>
        <dbReference type="EMBL" id="KAK7479692.1"/>
    </source>
</evidence>
<evidence type="ECO:0000256" key="3">
    <source>
        <dbReference type="SAM" id="MobiDB-lite"/>
    </source>
</evidence>
<dbReference type="SMART" id="SM00239">
    <property type="entry name" value="C2"/>
    <property type="match status" value="1"/>
</dbReference>
<dbReference type="Pfam" id="PF00168">
    <property type="entry name" value="C2"/>
    <property type="match status" value="1"/>
</dbReference>
<organism evidence="5 6">
    <name type="scientific">Batillaria attramentaria</name>
    <dbReference type="NCBI Taxonomy" id="370345"/>
    <lineage>
        <taxon>Eukaryota</taxon>
        <taxon>Metazoa</taxon>
        <taxon>Spiralia</taxon>
        <taxon>Lophotrochozoa</taxon>
        <taxon>Mollusca</taxon>
        <taxon>Gastropoda</taxon>
        <taxon>Caenogastropoda</taxon>
        <taxon>Sorbeoconcha</taxon>
        <taxon>Cerithioidea</taxon>
        <taxon>Batillariidae</taxon>
        <taxon>Batillaria</taxon>
    </lineage>
</organism>
<dbReference type="AlphaFoldDB" id="A0ABD0JX64"/>
<dbReference type="Proteomes" id="UP001519460">
    <property type="component" value="Unassembled WGS sequence"/>
</dbReference>